<dbReference type="EMBL" id="CABFNS010000798">
    <property type="protein sequence ID" value="VUC29188.1"/>
    <property type="molecule type" value="Genomic_DNA"/>
</dbReference>
<dbReference type="SUPFAM" id="SSF52047">
    <property type="entry name" value="RNI-like"/>
    <property type="match status" value="1"/>
</dbReference>
<keyword evidence="2" id="KW-1185">Reference proteome</keyword>
<name>A0ABY6UGL1_BIOOC</name>
<sequence length="455" mass="51285">MSATEQALRLPELLLSVFELIQASGHSLVPIAQVNQVWFDCATSILWRRVKSRELYRVEKHRRQIYASKLDAICFDGEDGDIHEAFIGLQFHHIRQINLDLFDPPRGGLAHLQQYLAPSLQVFNFIGGDLDDEFLLQMAATCTRLRVICMNLPGPRVTPSAILSLVSGCERLEDVNFNDMEGLLSDAIFLHLAGRSNIFRLTWDTLIPPRLVTRASQETATPFKDMRVLTTTVTTSSVAWIAQNMTRLSHLILKLEDTEHDVLRPLPKLQNLKRIRISFLPTQVLSTESLVGLRSLSKLETLDLSTKARGMKVADVRGANFQNADFEKLLSGLPLLRHLSLVIEASFSLRVGPMISRNCPLIEECNILKNFDTRLLLAQAPADKPMFPFLQRLNIRRVTMGRAEENRTLEQSADVLIAAIRRNCPSIKLIIPSETNPYSSLVARRFDSAEKPADT</sequence>
<reference evidence="1 2" key="1">
    <citation type="submission" date="2019-06" db="EMBL/GenBank/DDBJ databases">
        <authorList>
            <person name="Broberg M."/>
        </authorList>
    </citation>
    <scope>NUCLEOTIDE SEQUENCE [LARGE SCALE GENOMIC DNA]</scope>
</reference>
<comment type="caution">
    <text evidence="1">The sequence shown here is derived from an EMBL/GenBank/DDBJ whole genome shotgun (WGS) entry which is preliminary data.</text>
</comment>
<proteinExistence type="predicted"/>
<dbReference type="Proteomes" id="UP000766486">
    <property type="component" value="Unassembled WGS sequence"/>
</dbReference>
<evidence type="ECO:0000313" key="1">
    <source>
        <dbReference type="EMBL" id="VUC29188.1"/>
    </source>
</evidence>
<protein>
    <recommendedName>
        <fullName evidence="3">F-box domain-containing protein</fullName>
    </recommendedName>
</protein>
<organism evidence="1 2">
    <name type="scientific">Bionectria ochroleuca</name>
    <name type="common">Gliocladium roseum</name>
    <dbReference type="NCBI Taxonomy" id="29856"/>
    <lineage>
        <taxon>Eukaryota</taxon>
        <taxon>Fungi</taxon>
        <taxon>Dikarya</taxon>
        <taxon>Ascomycota</taxon>
        <taxon>Pezizomycotina</taxon>
        <taxon>Sordariomycetes</taxon>
        <taxon>Hypocreomycetidae</taxon>
        <taxon>Hypocreales</taxon>
        <taxon>Bionectriaceae</taxon>
        <taxon>Clonostachys</taxon>
    </lineage>
</organism>
<accession>A0ABY6UGL1</accession>
<evidence type="ECO:0000313" key="2">
    <source>
        <dbReference type="Proteomes" id="UP000766486"/>
    </source>
</evidence>
<dbReference type="Gene3D" id="3.80.10.10">
    <property type="entry name" value="Ribonuclease Inhibitor"/>
    <property type="match status" value="2"/>
</dbReference>
<dbReference type="InterPro" id="IPR032675">
    <property type="entry name" value="LRR_dom_sf"/>
</dbReference>
<gene>
    <name evidence="1" type="ORF">CLO192961_LOCUS252241</name>
</gene>
<evidence type="ECO:0008006" key="3">
    <source>
        <dbReference type="Google" id="ProtNLM"/>
    </source>
</evidence>